<dbReference type="Proteomes" id="UP001500002">
    <property type="component" value="Unassembled WGS sequence"/>
</dbReference>
<dbReference type="EMBL" id="BAAANJ010000005">
    <property type="protein sequence ID" value="GAA1809484.1"/>
    <property type="molecule type" value="Genomic_DNA"/>
</dbReference>
<dbReference type="InterPro" id="IPR036866">
    <property type="entry name" value="RibonucZ/Hydroxyglut_hydro"/>
</dbReference>
<dbReference type="Gene3D" id="3.60.15.10">
    <property type="entry name" value="Ribonuclease Z/Hydroxyacylglutathione hydrolase-like"/>
    <property type="match status" value="1"/>
</dbReference>
<proteinExistence type="predicted"/>
<dbReference type="SMART" id="SM00849">
    <property type="entry name" value="Lactamase_B"/>
    <property type="match status" value="1"/>
</dbReference>
<feature type="domain" description="Metallo-beta-lactamase" evidence="1">
    <location>
        <begin position="34"/>
        <end position="230"/>
    </location>
</feature>
<sequence length="254" mass="28157">MTHTLPIASTWYRSERITDTITRIDEPHVHEFLRANVWHVRGRDRDLVVDAGLGVASMREHLPELFANDPVLVVTHAHLDHAGGAHEFDDFRMHRAELSGAPIAASLRGPELAELLGLDEPDMPALLLDAVPSPEFDLDDYSLPAVPITHPLSDDERIDLGDSTFRVLHLPGHTPGSVGLFDIETGTLFSGDVLYDDVLLDELHGSSIADYVRSMMRLRGLPVRVVYPGHGEVFDGRRMIELIDAYVDGRAPRA</sequence>
<comment type="caution">
    <text evidence="2">The sequence shown here is derived from an EMBL/GenBank/DDBJ whole genome shotgun (WGS) entry which is preliminary data.</text>
</comment>
<dbReference type="RefSeq" id="WP_344295466.1">
    <property type="nucleotide sequence ID" value="NZ_BAAANJ010000005.1"/>
</dbReference>
<dbReference type="InterPro" id="IPR001279">
    <property type="entry name" value="Metallo-B-lactamas"/>
</dbReference>
<gene>
    <name evidence="2" type="ORF">GCM10009749_17470</name>
</gene>
<reference evidence="2 3" key="1">
    <citation type="journal article" date="2019" name="Int. J. Syst. Evol. Microbiol.">
        <title>The Global Catalogue of Microorganisms (GCM) 10K type strain sequencing project: providing services to taxonomists for standard genome sequencing and annotation.</title>
        <authorList>
            <consortium name="The Broad Institute Genomics Platform"/>
            <consortium name="The Broad Institute Genome Sequencing Center for Infectious Disease"/>
            <person name="Wu L."/>
            <person name="Ma J."/>
        </authorList>
    </citation>
    <scope>NUCLEOTIDE SEQUENCE [LARGE SCALE GENOMIC DNA]</scope>
    <source>
        <strain evidence="2 3">JCM 14322</strain>
    </source>
</reference>
<name>A0ABN2M7Q1_9MICO</name>
<dbReference type="PANTHER" id="PTHR42951">
    <property type="entry name" value="METALLO-BETA-LACTAMASE DOMAIN-CONTAINING"/>
    <property type="match status" value="1"/>
</dbReference>
<dbReference type="SUPFAM" id="SSF56281">
    <property type="entry name" value="Metallo-hydrolase/oxidoreductase"/>
    <property type="match status" value="1"/>
</dbReference>
<evidence type="ECO:0000313" key="3">
    <source>
        <dbReference type="Proteomes" id="UP001500002"/>
    </source>
</evidence>
<protein>
    <submittedName>
        <fullName evidence="2">MBL fold metallo-hydrolase</fullName>
    </submittedName>
</protein>
<dbReference type="Pfam" id="PF00753">
    <property type="entry name" value="Lactamase_B"/>
    <property type="match status" value="1"/>
</dbReference>
<evidence type="ECO:0000259" key="1">
    <source>
        <dbReference type="SMART" id="SM00849"/>
    </source>
</evidence>
<organism evidence="2 3">
    <name type="scientific">Agromyces neolithicus</name>
    <dbReference type="NCBI Taxonomy" id="269420"/>
    <lineage>
        <taxon>Bacteria</taxon>
        <taxon>Bacillati</taxon>
        <taxon>Actinomycetota</taxon>
        <taxon>Actinomycetes</taxon>
        <taxon>Micrococcales</taxon>
        <taxon>Microbacteriaceae</taxon>
        <taxon>Agromyces</taxon>
    </lineage>
</organism>
<dbReference type="PANTHER" id="PTHR42951:SF4">
    <property type="entry name" value="ACYL-COENZYME A THIOESTERASE MBLAC2"/>
    <property type="match status" value="1"/>
</dbReference>
<keyword evidence="3" id="KW-1185">Reference proteome</keyword>
<evidence type="ECO:0000313" key="2">
    <source>
        <dbReference type="EMBL" id="GAA1809484.1"/>
    </source>
</evidence>
<accession>A0ABN2M7Q1</accession>
<dbReference type="InterPro" id="IPR050855">
    <property type="entry name" value="NDM-1-like"/>
</dbReference>